<dbReference type="Pfam" id="PF13953">
    <property type="entry name" value="PapC_C"/>
    <property type="match status" value="1"/>
</dbReference>
<feature type="domain" description="PapC N-terminal" evidence="10">
    <location>
        <begin position="56"/>
        <end position="208"/>
    </location>
</feature>
<dbReference type="InterPro" id="IPR043142">
    <property type="entry name" value="PapC-like_C_sf"/>
</dbReference>
<evidence type="ECO:0000313" key="12">
    <source>
        <dbReference type="Proteomes" id="UP000494108"/>
    </source>
</evidence>
<keyword evidence="6" id="KW-0732">Signal</keyword>
<dbReference type="AlphaFoldDB" id="A0A6S6YK61"/>
<gene>
    <name evidence="11" type="primary">htrE_1</name>
    <name evidence="11" type="ORF">LMG3431_00087</name>
</gene>
<dbReference type="Pfam" id="PF00577">
    <property type="entry name" value="Usher"/>
    <property type="match status" value="1"/>
</dbReference>
<evidence type="ECO:0000256" key="1">
    <source>
        <dbReference type="ARBA" id="ARBA00004571"/>
    </source>
</evidence>
<sequence>MYASLRGKTRLANGQRKCERRRELVRVFWIPRTLIVALAAVFSSGTQAGEPKRQVQFDPQVLMPGVGGDTVDLSRFERSGYIAPGRYRLELYVNGKWRGTQDIEFRGSQSAGGQACYNVEFLRNAGIDIQKSARYTAEQGRVPLGDGLVCEDLERFVPGALVKPDLGEQRLYLTVPKLYMHSESADNYVDPRYWDSGITAGRLNYNASVNTMESYGRTYTRAYAGLNAGLNLGSWRLRHYGSLTWGSNGMGADYQRGQTYISTDLPAWRSQLLIGESSTNGDFFDAVSFRGLSVSSDERMLPQSLRNYAPVIRGTASTNASVSVYQRGYLIYETTVPPGPFAIDSLQAAGFGGDLDVKIVEANGEERTFVVPFATGVELLRPGTTRYSISFGRAMSSANRSSGLNIFEGVIRRGLSDMVTGYGGLALSDYYGSAMGGVAVNTSLGAIGGDVTLASANLPQQGTISGSSYRLSYSKNLPNSGTNFSLLAYRYSTSGFVGFNEAIALRDAGGVRNYGDLGRPRTRFDLNVSQNLGTSGGAIYASGSATQYWKRSDSAVSYSMGYSNQWRGMTYALSVQRLQSAWPGSTVYSAGREKSTAVTFNISIPLGRAAGTPVMNTFVNHDSRSGTNVSSGVSGSLTQGGDMSYSLAVSRDTRSNRNTASGNLDYQASAASVGLSVSQGTGYRQGGMRASGSVLAHQGGLTFAPMLGETVGLLHAPDAEDAGVGAGHGRIDSRGFGLVTSLSPYQHNTVELNPGDMSDDVELLNSSRSVAPRAGAVVLLSYPTRRARPVLIDSLRPDGSTLPFGAEVFDVASGESVGGVGQGSRIVMRAQQDLGSVRVEWGGKPEQQCLIDYQLPQRAAGEKQDGYDTLRLPCNPLPARVPSSSPLARR</sequence>
<keyword evidence="12" id="KW-1185">Reference proteome</keyword>
<feature type="domain" description="PapC-like C-terminal" evidence="9">
    <location>
        <begin position="791"/>
        <end position="857"/>
    </location>
</feature>
<dbReference type="InterPro" id="IPR025885">
    <property type="entry name" value="PapC_N"/>
</dbReference>
<evidence type="ECO:0000256" key="2">
    <source>
        <dbReference type="ARBA" id="ARBA00008064"/>
    </source>
</evidence>
<keyword evidence="7" id="KW-0472">Membrane</keyword>
<reference evidence="11 12" key="1">
    <citation type="submission" date="2020-04" db="EMBL/GenBank/DDBJ databases">
        <authorList>
            <person name="De Canck E."/>
        </authorList>
    </citation>
    <scope>NUCLEOTIDE SEQUENCE [LARGE SCALE GENOMIC DNA]</scope>
    <source>
        <strain evidence="11 12">LMG 3431</strain>
    </source>
</reference>
<dbReference type="GO" id="GO:0009297">
    <property type="term" value="P:pilus assembly"/>
    <property type="evidence" value="ECO:0007669"/>
    <property type="project" value="InterPro"/>
</dbReference>
<evidence type="ECO:0000256" key="8">
    <source>
        <dbReference type="ARBA" id="ARBA00023237"/>
    </source>
</evidence>
<dbReference type="Pfam" id="PF13954">
    <property type="entry name" value="PapC_N"/>
    <property type="match status" value="1"/>
</dbReference>
<dbReference type="SUPFAM" id="SSF141729">
    <property type="entry name" value="FimD N-terminal domain-like"/>
    <property type="match status" value="1"/>
</dbReference>
<dbReference type="Gene3D" id="2.60.40.2070">
    <property type="match status" value="1"/>
</dbReference>
<keyword evidence="3" id="KW-0813">Transport</keyword>
<evidence type="ECO:0000256" key="5">
    <source>
        <dbReference type="ARBA" id="ARBA00022692"/>
    </source>
</evidence>
<evidence type="ECO:0000259" key="9">
    <source>
        <dbReference type="Pfam" id="PF13953"/>
    </source>
</evidence>
<name>A0A6S6YK61_9BURK</name>
<dbReference type="InterPro" id="IPR025949">
    <property type="entry name" value="PapC-like_C"/>
</dbReference>
<keyword evidence="8" id="KW-0998">Cell outer membrane</keyword>
<evidence type="ECO:0000259" key="10">
    <source>
        <dbReference type="Pfam" id="PF13954"/>
    </source>
</evidence>
<keyword evidence="4" id="KW-1134">Transmembrane beta strand</keyword>
<dbReference type="PANTHER" id="PTHR30451">
    <property type="entry name" value="OUTER MEMBRANE USHER PROTEIN"/>
    <property type="match status" value="1"/>
</dbReference>
<dbReference type="EMBL" id="CADIJX010000001">
    <property type="protein sequence ID" value="CAB3624927.1"/>
    <property type="molecule type" value="Genomic_DNA"/>
</dbReference>
<dbReference type="Gene3D" id="3.10.20.410">
    <property type="match status" value="1"/>
</dbReference>
<comment type="similarity">
    <text evidence="2">Belongs to the fimbrial export usher family.</text>
</comment>
<evidence type="ECO:0000256" key="6">
    <source>
        <dbReference type="ARBA" id="ARBA00022729"/>
    </source>
</evidence>
<accession>A0A6S6YK61</accession>
<dbReference type="InterPro" id="IPR037224">
    <property type="entry name" value="PapC_N_sf"/>
</dbReference>
<protein>
    <submittedName>
        <fullName evidence="11">Outer membrane usher protein HtrE</fullName>
    </submittedName>
</protein>
<evidence type="ECO:0000313" key="11">
    <source>
        <dbReference type="EMBL" id="CAB3624927.1"/>
    </source>
</evidence>
<dbReference type="Proteomes" id="UP000494108">
    <property type="component" value="Unassembled WGS sequence"/>
</dbReference>
<dbReference type="Gene3D" id="2.60.40.3110">
    <property type="match status" value="1"/>
</dbReference>
<organism evidence="11 12">
    <name type="scientific">Achromobacter pestifer</name>
    <dbReference type="NCBI Taxonomy" id="1353889"/>
    <lineage>
        <taxon>Bacteria</taxon>
        <taxon>Pseudomonadati</taxon>
        <taxon>Pseudomonadota</taxon>
        <taxon>Betaproteobacteria</taxon>
        <taxon>Burkholderiales</taxon>
        <taxon>Alcaligenaceae</taxon>
        <taxon>Achromobacter</taxon>
    </lineage>
</organism>
<keyword evidence="5" id="KW-0812">Transmembrane</keyword>
<dbReference type="PANTHER" id="PTHR30451:SF20">
    <property type="entry name" value="FIMBRIAE USHER"/>
    <property type="match status" value="1"/>
</dbReference>
<evidence type="ECO:0000256" key="7">
    <source>
        <dbReference type="ARBA" id="ARBA00023136"/>
    </source>
</evidence>
<dbReference type="GO" id="GO:0015473">
    <property type="term" value="F:fimbrial usher porin activity"/>
    <property type="evidence" value="ECO:0007669"/>
    <property type="project" value="InterPro"/>
</dbReference>
<evidence type="ECO:0000256" key="3">
    <source>
        <dbReference type="ARBA" id="ARBA00022448"/>
    </source>
</evidence>
<dbReference type="Gene3D" id="2.60.40.2610">
    <property type="entry name" value="Outer membrane usher protein FimD, plug domain"/>
    <property type="match status" value="1"/>
</dbReference>
<proteinExistence type="inferred from homology"/>
<dbReference type="GO" id="GO:0009279">
    <property type="term" value="C:cell outer membrane"/>
    <property type="evidence" value="ECO:0007669"/>
    <property type="project" value="UniProtKB-SubCell"/>
</dbReference>
<dbReference type="InterPro" id="IPR042186">
    <property type="entry name" value="FimD_plug_dom"/>
</dbReference>
<comment type="subcellular location">
    <subcellularLocation>
        <location evidence="1">Cell outer membrane</location>
        <topology evidence="1">Multi-pass membrane protein</topology>
    </subcellularLocation>
</comment>
<evidence type="ECO:0000256" key="4">
    <source>
        <dbReference type="ARBA" id="ARBA00022452"/>
    </source>
</evidence>
<dbReference type="InterPro" id="IPR000015">
    <property type="entry name" value="Fimb_usher"/>
</dbReference>